<dbReference type="InterPro" id="IPR006641">
    <property type="entry name" value="YqgF/RNaseH-like_dom"/>
</dbReference>
<dbReference type="Gene3D" id="3.30.420.140">
    <property type="entry name" value="YqgF/RNase H-like domain"/>
    <property type="match status" value="1"/>
</dbReference>
<dbReference type="InterPro" id="IPR005227">
    <property type="entry name" value="YqgF"/>
</dbReference>
<protein>
    <recommendedName>
        <fullName evidence="5">Putative pre-16S rRNA nuclease</fullName>
        <ecNumber evidence="5">3.1.-.-</ecNumber>
    </recommendedName>
</protein>
<accession>A0A3Q9JIY9</accession>
<dbReference type="SMART" id="SM00732">
    <property type="entry name" value="YqgFc"/>
    <property type="match status" value="1"/>
</dbReference>
<keyword evidence="4 5" id="KW-0378">Hydrolase</keyword>
<comment type="subcellular location">
    <subcellularLocation>
        <location evidence="5">Cytoplasm</location>
    </subcellularLocation>
</comment>
<comment type="similarity">
    <text evidence="5">Belongs to the YqgF HJR family.</text>
</comment>
<dbReference type="GO" id="GO:0005829">
    <property type="term" value="C:cytosol"/>
    <property type="evidence" value="ECO:0007669"/>
    <property type="project" value="TreeGrafter"/>
</dbReference>
<evidence type="ECO:0000259" key="6">
    <source>
        <dbReference type="SMART" id="SM00732"/>
    </source>
</evidence>
<gene>
    <name evidence="7" type="primary">ruvX</name>
    <name evidence="7" type="ORF">DM558_08020</name>
</gene>
<keyword evidence="1 5" id="KW-0963">Cytoplasm</keyword>
<dbReference type="EMBL" id="CP029822">
    <property type="protein sequence ID" value="AZS50729.1"/>
    <property type="molecule type" value="Genomic_DNA"/>
</dbReference>
<dbReference type="NCBIfam" id="TIGR00250">
    <property type="entry name" value="RNAse_H_YqgF"/>
    <property type="match status" value="1"/>
</dbReference>
<dbReference type="PANTHER" id="PTHR33317">
    <property type="entry name" value="POLYNUCLEOTIDYL TRANSFERASE, RIBONUCLEASE H-LIKE SUPERFAMILY PROTEIN"/>
    <property type="match status" value="1"/>
</dbReference>
<keyword evidence="8" id="KW-1185">Reference proteome</keyword>
<evidence type="ECO:0000256" key="2">
    <source>
        <dbReference type="ARBA" id="ARBA00022517"/>
    </source>
</evidence>
<reference evidence="8" key="1">
    <citation type="submission" date="2018-06" db="EMBL/GenBank/DDBJ databases">
        <title>Complete genome of Pseudomonas insecticola strain QZS01.</title>
        <authorList>
            <person name="Wang J."/>
            <person name="Su Q."/>
        </authorList>
    </citation>
    <scope>NUCLEOTIDE SEQUENCE [LARGE SCALE GENOMIC DNA]</scope>
    <source>
        <strain evidence="8">QZS01</strain>
    </source>
</reference>
<organism evidence="7 8">
    <name type="scientific">Entomomonas moraniae</name>
    <dbReference type="NCBI Taxonomy" id="2213226"/>
    <lineage>
        <taxon>Bacteria</taxon>
        <taxon>Pseudomonadati</taxon>
        <taxon>Pseudomonadota</taxon>
        <taxon>Gammaproteobacteria</taxon>
        <taxon>Pseudomonadales</taxon>
        <taxon>Pseudomonadaceae</taxon>
        <taxon>Entomomonas</taxon>
    </lineage>
</organism>
<evidence type="ECO:0000313" key="7">
    <source>
        <dbReference type="EMBL" id="AZS50729.1"/>
    </source>
</evidence>
<dbReference type="HAMAP" id="MF_00651">
    <property type="entry name" value="Nuclease_YqgF"/>
    <property type="match status" value="1"/>
</dbReference>
<keyword evidence="3 5" id="KW-0540">Nuclease</keyword>
<proteinExistence type="inferred from homology"/>
<dbReference type="KEGG" id="emo:DM558_08020"/>
<evidence type="ECO:0000313" key="8">
    <source>
        <dbReference type="Proteomes" id="UP000273143"/>
    </source>
</evidence>
<evidence type="ECO:0000256" key="3">
    <source>
        <dbReference type="ARBA" id="ARBA00022722"/>
    </source>
</evidence>
<dbReference type="GO" id="GO:0004518">
    <property type="term" value="F:nuclease activity"/>
    <property type="evidence" value="ECO:0007669"/>
    <property type="project" value="UniProtKB-KW"/>
</dbReference>
<sequence length="148" mass="16760">METALPKIILGFDYGLRQIGVAVGQGFTKQARELCVLKAQDGIPNWQQIERLLKEWQPDAVVVGLPLNMDGTPSEMSKRAEKFARRLHGRFQATVYTQDERLTSYEAKEQYHAQGYKADYHKNPVDALAAALIIESWLENYSSTTESI</sequence>
<dbReference type="CDD" id="cd16964">
    <property type="entry name" value="YqgF"/>
    <property type="match status" value="1"/>
</dbReference>
<evidence type="ECO:0000256" key="5">
    <source>
        <dbReference type="HAMAP-Rule" id="MF_00651"/>
    </source>
</evidence>
<dbReference type="GO" id="GO:0016788">
    <property type="term" value="F:hydrolase activity, acting on ester bonds"/>
    <property type="evidence" value="ECO:0007669"/>
    <property type="project" value="UniProtKB-UniRule"/>
</dbReference>
<keyword evidence="2 5" id="KW-0690">Ribosome biogenesis</keyword>
<dbReference type="InterPro" id="IPR037027">
    <property type="entry name" value="YqgF/RNaseH-like_dom_sf"/>
</dbReference>
<dbReference type="AlphaFoldDB" id="A0A3Q9JIY9"/>
<feature type="domain" description="YqgF/RNase H-like" evidence="6">
    <location>
        <begin position="7"/>
        <end position="107"/>
    </location>
</feature>
<dbReference type="GO" id="GO:0000967">
    <property type="term" value="P:rRNA 5'-end processing"/>
    <property type="evidence" value="ECO:0007669"/>
    <property type="project" value="UniProtKB-UniRule"/>
</dbReference>
<dbReference type="PANTHER" id="PTHR33317:SF4">
    <property type="entry name" value="POLYNUCLEOTIDYL TRANSFERASE, RIBONUCLEASE H-LIKE SUPERFAMILY PROTEIN"/>
    <property type="match status" value="1"/>
</dbReference>
<dbReference type="InterPro" id="IPR012337">
    <property type="entry name" value="RNaseH-like_sf"/>
</dbReference>
<dbReference type="SUPFAM" id="SSF53098">
    <property type="entry name" value="Ribonuclease H-like"/>
    <property type="match status" value="1"/>
</dbReference>
<dbReference type="EC" id="3.1.-.-" evidence="5"/>
<evidence type="ECO:0000256" key="4">
    <source>
        <dbReference type="ARBA" id="ARBA00022801"/>
    </source>
</evidence>
<dbReference type="Proteomes" id="UP000273143">
    <property type="component" value="Chromosome"/>
</dbReference>
<comment type="function">
    <text evidence="5">Could be a nuclease involved in processing of the 5'-end of pre-16S rRNA.</text>
</comment>
<dbReference type="RefSeq" id="WP_127163294.1">
    <property type="nucleotide sequence ID" value="NZ_CP029822.1"/>
</dbReference>
<dbReference type="Pfam" id="PF03652">
    <property type="entry name" value="RuvX"/>
    <property type="match status" value="1"/>
</dbReference>
<name>A0A3Q9JIY9_9GAMM</name>
<evidence type="ECO:0000256" key="1">
    <source>
        <dbReference type="ARBA" id="ARBA00022490"/>
    </source>
</evidence>